<feature type="region of interest" description="Disordered" evidence="1">
    <location>
        <begin position="661"/>
        <end position="684"/>
    </location>
</feature>
<dbReference type="PANTHER" id="PTHR13992">
    <property type="entry name" value="NUCLEAR RECEPTOR CO-REPRESSOR RELATED NCOR"/>
    <property type="match status" value="1"/>
</dbReference>
<feature type="compositionally biased region" description="Polar residues" evidence="1">
    <location>
        <begin position="2174"/>
        <end position="2183"/>
    </location>
</feature>
<dbReference type="OMA" id="LRINDSC"/>
<feature type="compositionally biased region" description="Low complexity" evidence="1">
    <location>
        <begin position="1086"/>
        <end position="1105"/>
    </location>
</feature>
<feature type="region of interest" description="Disordered" evidence="1">
    <location>
        <begin position="1073"/>
        <end position="1127"/>
    </location>
</feature>
<feature type="compositionally biased region" description="Basic and acidic residues" evidence="1">
    <location>
        <begin position="1073"/>
        <end position="1085"/>
    </location>
</feature>
<evidence type="ECO:0000313" key="2">
    <source>
        <dbReference type="EMBL" id="CAD8133259.1"/>
    </source>
</evidence>
<evidence type="ECO:0000313" key="3">
    <source>
        <dbReference type="Proteomes" id="UP000683925"/>
    </source>
</evidence>
<comment type="caution">
    <text evidence="2">The sequence shown here is derived from an EMBL/GenBank/DDBJ whole genome shotgun (WGS) entry which is preliminary data.</text>
</comment>
<keyword evidence="3" id="KW-1185">Reference proteome</keyword>
<accession>A0A8S1S2W1</accession>
<sequence>MAKEIEEYFVKRLQTYLLEYLQDFSQNNMAKFSLGISSNIVLKNLQIKKQALLNFSFPMYIIDGKISQITINMPLNYKAQQPEMIVEGIDLQVCTIQEANLFVSNKDQQSQQGVENLKQHKLKIWEEQMAKYFEQLSPPNWIQKIVDGIYNNMSVQVKSFYLRFYNYSIFGCETQLKIRADIHIKATDKQFQQKFNGDVNTIYKLIEIKKLGIMYVKASKRKEEQQLLSPIDISIKLIINKNQDEQGKPFQNLTINIDTPVIFQLNKESKNYLLKLNEVLQNLEIVQDNFHFRPKSEVKNNYGEWWKYLINAVMQNQKNHKLDLGYSSRRLVLMKRYIELYKRKQTIILVPWLTCWTIQDETKFKKCEEQMSLKDLLKYREWAFQEIRIEAKRYYNSSKEGQNKQNTKPMLEIWTNTINDQYVLKEQKKRDDDVPIELEDDEKINLYEILERDKTQVLSSYLKGQNNDPDQIKTQIYVSIHSIFLIILECRPANVAQYCPKNTKIFSFCQCKKCIQLIKKPQIDKQKTSSFNQNNSISEVVKQTQRQNDDGSFHTAKEIDSFYEEIEDLQKDDFQFSQDLSQDQRNNNSQLKQNFDFNRTNKLILIVSLIGIKVPVSIYQNGRVKTNENENSTIVIGEIKILASGMVPKLMEFQNKYNENTESQSPLFKKKDNPQKSKGDDNFDQKQFSYSRVRVSEFVNDVFDVSVTKDQSFFQGSEICFQTFCEFLSQNQMNNVSCFLIDYENDKHGFQDFGTEQFKNYDKYFVVNDKEEKDEVDESMLLHVIKQQKNENKWAFLKQAALQIYDRSSQYENDNQWIGCSNKQKFLEEVHAKLIDIIKKSLFAPFLEEFGDKVIPLCIINLKDKLTFPADSKSYNLSISLYLEGDQSDYKISPHEKRKKVSSQQTLDEQSNEQISIILQKFSIFISSKSLSSLLDFSQSMDKTSLSQGQLYVTQDHKLLECILKSKPLGQENTKPPGMKFSIQFVDKLKIRIVSDQISNIIKTELKFQIKNFNYSTVKIDDLFQNIVNKSGQTLYQQHYKYFSAYRLTIEQFKIAHKYFSQDYKNKNEELRNYEKEQQSDDKKSGLSSSKFPFSKQTSQQQSQSAEHKSQQKGQKNQQQQPKSRDPMFHIKGIKQTILKTQIVALKFQANIENHALLTDSKLYVQIPFLNLRINDSCISFIELLLILKNNIKVKQTPQQKHKIGQDSLLKAELDTLFHDHKEQSSDCKHCILKYRKTVELTNILFGVISEITKSADVPCWFHILHNECQKLGNSQNLQAKHKKEQGIKITFQNTQKVSNHGQYKSILAFPILVITRDIGYFKENIMIHCSASKFKEQGISTSKQRFDQENDNNQFEKQNQKDISFQKGQSAQKKDTNQASTQEKQMKETNYVLVQPAFKVKEPLLFWQKLDDKFIFYCRSNEKDMFRLDYSKDYEDKSFEINSLIQDDDQMRQIDPNLYILLYYNKPLRTELIQNKENFQRNEKNSKKKIFFSLQMIKAIFQNQHAACNVLTTFQNINKIQSVLKKVQDIVNYNYKSDENVEKQQLQDSPIKLLDEMIVSANISNIYLKSNESYFKLSQFKIILNLEYMSQISNNAKSSFHKKNSSSIVNQEVFSKVKSNITQVFPTEDLIIVKCHSIILNFNMVSIIDVKLIHVQKFSDALQLQVEEIKISITNNLNKQKENLLTMPKRDRLTQTKTGIQQETKKFEKPLAICIKLEFQNLNPKINISVHQGQIQLSQQRVSDLLIGLNSFYLLNIEESINLRQHLLKYIFLQELEIMGTDQPKMINLFIQDKLQRQQKLSFILELKIEEFQVVLQEKDKEFFFFEFHQISMKKKLNQELELKVNDLELKPQPSKGENVYYPNLIKQNGHQAMKILLENNIIHLENVQFYMISRFLNELDAFKSEVEKIIQKNKDELSEKYQSDFEFQMQLKQQENFELNKEQFNYQVLIKNSQIIVPQSSSDKNQVKILFDYADVKVKKEKKLSKIPEIQEDKIEVLQQQKLLVDYEDKYTKISEKQLEFQEIYITEIKANFRMVEVDYEMYCDQDDQNSIKGNLLDADSVEVEMNLPSFEQFLGISGWKYKDSCIIKPKNLKMKLDLGKLMKVQSYIDQNLSEKSSLFEFHKSSLQKINFDLDLFSTEASLTRYGQVEQDKLEKHKNAKLYETTKHRQSKQFNTHNQTKQMKKQNYDS</sequence>
<reference evidence="2" key="1">
    <citation type="submission" date="2021-01" db="EMBL/GenBank/DDBJ databases">
        <authorList>
            <consortium name="Genoscope - CEA"/>
            <person name="William W."/>
        </authorList>
    </citation>
    <scope>NUCLEOTIDE SEQUENCE</scope>
</reference>
<feature type="region of interest" description="Disordered" evidence="1">
    <location>
        <begin position="2159"/>
        <end position="2192"/>
    </location>
</feature>
<feature type="compositionally biased region" description="Polar residues" evidence="1">
    <location>
        <begin position="1359"/>
        <end position="1384"/>
    </location>
</feature>
<feature type="region of interest" description="Disordered" evidence="1">
    <location>
        <begin position="1359"/>
        <end position="1386"/>
    </location>
</feature>
<organism evidence="2 3">
    <name type="scientific">Paramecium octaurelia</name>
    <dbReference type="NCBI Taxonomy" id="43137"/>
    <lineage>
        <taxon>Eukaryota</taxon>
        <taxon>Sar</taxon>
        <taxon>Alveolata</taxon>
        <taxon>Ciliophora</taxon>
        <taxon>Intramacronucleata</taxon>
        <taxon>Oligohymenophorea</taxon>
        <taxon>Peniculida</taxon>
        <taxon>Parameciidae</taxon>
        <taxon>Paramecium</taxon>
    </lineage>
</organism>
<proteinExistence type="predicted"/>
<dbReference type="GO" id="GO:0006357">
    <property type="term" value="P:regulation of transcription by RNA polymerase II"/>
    <property type="evidence" value="ECO:0007669"/>
    <property type="project" value="TreeGrafter"/>
</dbReference>
<feature type="compositionally biased region" description="Low complexity" evidence="1">
    <location>
        <begin position="1112"/>
        <end position="1122"/>
    </location>
</feature>
<name>A0A8S1S2W1_PAROT</name>
<dbReference type="PANTHER" id="PTHR13992:SF39">
    <property type="entry name" value="SMRTER, ISOFORM G"/>
    <property type="match status" value="1"/>
</dbReference>
<dbReference type="InterPro" id="IPR051571">
    <property type="entry name" value="N-CoR_corepressor"/>
</dbReference>
<dbReference type="EMBL" id="CAJJDP010000003">
    <property type="protein sequence ID" value="CAD8133259.1"/>
    <property type="molecule type" value="Genomic_DNA"/>
</dbReference>
<evidence type="ECO:0000256" key="1">
    <source>
        <dbReference type="SAM" id="MobiDB-lite"/>
    </source>
</evidence>
<dbReference type="Proteomes" id="UP000683925">
    <property type="component" value="Unassembled WGS sequence"/>
</dbReference>
<evidence type="ECO:0008006" key="4">
    <source>
        <dbReference type="Google" id="ProtNLM"/>
    </source>
</evidence>
<feature type="compositionally biased region" description="Basic and acidic residues" evidence="1">
    <location>
        <begin position="669"/>
        <end position="684"/>
    </location>
</feature>
<dbReference type="GO" id="GO:0000785">
    <property type="term" value="C:chromatin"/>
    <property type="evidence" value="ECO:0007669"/>
    <property type="project" value="TreeGrafter"/>
</dbReference>
<dbReference type="OrthoDB" id="293538at2759"/>
<protein>
    <recommendedName>
        <fullName evidence="4">Vacuolar protein sorting-associated protein 13A</fullName>
    </recommendedName>
</protein>
<gene>
    <name evidence="2" type="ORF">POCTA_138.1.T0040366</name>
</gene>